<keyword evidence="1" id="KW-1185">Reference proteome</keyword>
<dbReference type="AlphaFoldDB" id="A0A0M3HU23"/>
<name>A0A0M3HU23_ASCLU</name>
<dbReference type="WBParaSite" id="ALUE_0000623801-mRNA-1">
    <property type="protein sequence ID" value="ALUE_0000623801-mRNA-1"/>
    <property type="gene ID" value="ALUE_0000623801"/>
</dbReference>
<evidence type="ECO:0000313" key="2">
    <source>
        <dbReference type="WBParaSite" id="ALUE_0000623801-mRNA-1"/>
    </source>
</evidence>
<proteinExistence type="predicted"/>
<sequence length="72" mass="7907">MIVTSTREVHSLKRIVVERASIGSAASCKPHQVCLRTCYGRSTTTTMNTEARLVAHVGCSTVAKTTVFHRLF</sequence>
<reference evidence="2" key="1">
    <citation type="submission" date="2017-02" db="UniProtKB">
        <authorList>
            <consortium name="WormBaseParasite"/>
        </authorList>
    </citation>
    <scope>IDENTIFICATION</scope>
</reference>
<protein>
    <submittedName>
        <fullName evidence="2">Uncharacterized protein</fullName>
    </submittedName>
</protein>
<dbReference type="Proteomes" id="UP000036681">
    <property type="component" value="Unplaced"/>
</dbReference>
<evidence type="ECO:0000313" key="1">
    <source>
        <dbReference type="Proteomes" id="UP000036681"/>
    </source>
</evidence>
<organism evidence="1 2">
    <name type="scientific">Ascaris lumbricoides</name>
    <name type="common">Giant roundworm</name>
    <dbReference type="NCBI Taxonomy" id="6252"/>
    <lineage>
        <taxon>Eukaryota</taxon>
        <taxon>Metazoa</taxon>
        <taxon>Ecdysozoa</taxon>
        <taxon>Nematoda</taxon>
        <taxon>Chromadorea</taxon>
        <taxon>Rhabditida</taxon>
        <taxon>Spirurina</taxon>
        <taxon>Ascaridomorpha</taxon>
        <taxon>Ascaridoidea</taxon>
        <taxon>Ascarididae</taxon>
        <taxon>Ascaris</taxon>
    </lineage>
</organism>
<accession>A0A0M3HU23</accession>